<dbReference type="PANTHER" id="PTHR43053:SF3">
    <property type="entry name" value="ALPHA-GALACTOSIDASE C-RELATED"/>
    <property type="match status" value="1"/>
</dbReference>
<evidence type="ECO:0000313" key="4">
    <source>
        <dbReference type="Proteomes" id="UP000018852"/>
    </source>
</evidence>
<dbReference type="AlphaFoldDB" id="W1VMR8"/>
<dbReference type="Proteomes" id="UP000018852">
    <property type="component" value="Unassembled WGS sequence"/>
</dbReference>
<reference evidence="3 4" key="1">
    <citation type="submission" date="2013-12" db="EMBL/GenBank/DDBJ databases">
        <title>A Varibaculum cambriense genome reconstructed from a premature infant gut community with otherwise low bacterial novelty that shifts toward anaerobic metabolism during the third week of life.</title>
        <authorList>
            <person name="Brown C.T."/>
            <person name="Sharon I."/>
            <person name="Thomas B.C."/>
            <person name="Castelle C.J."/>
            <person name="Morowitz M.J."/>
            <person name="Banfield J.F."/>
        </authorList>
    </citation>
    <scope>NUCLEOTIDE SEQUENCE [LARGE SCALE GENOMIC DNA]</scope>
    <source>
        <strain evidence="4">DORA_12</strain>
    </source>
</reference>
<dbReference type="CDD" id="cd14791">
    <property type="entry name" value="GH36"/>
    <property type="match status" value="1"/>
</dbReference>
<dbReference type="Gene3D" id="3.20.20.70">
    <property type="entry name" value="Aldolase class I"/>
    <property type="match status" value="1"/>
</dbReference>
<dbReference type="InterPro" id="IPR017853">
    <property type="entry name" value="GH"/>
</dbReference>
<dbReference type="InterPro" id="IPR050985">
    <property type="entry name" value="Alpha-glycosidase_related"/>
</dbReference>
<feature type="non-terminal residue" evidence="3">
    <location>
        <position position="1"/>
    </location>
</feature>
<organism evidence="3 4">
    <name type="scientific">Actinomyces urogenitalis DORA_12</name>
    <dbReference type="NCBI Taxonomy" id="1403939"/>
    <lineage>
        <taxon>Bacteria</taxon>
        <taxon>Bacillati</taxon>
        <taxon>Actinomycetota</taxon>
        <taxon>Actinomycetes</taxon>
        <taxon>Actinomycetales</taxon>
        <taxon>Actinomycetaceae</taxon>
        <taxon>Actinomyces</taxon>
    </lineage>
</organism>
<protein>
    <submittedName>
        <fullName evidence="3">Alpha-galactosidase</fullName>
    </submittedName>
</protein>
<dbReference type="Pfam" id="PF02065">
    <property type="entry name" value="Melibiase"/>
    <property type="match status" value="1"/>
</dbReference>
<comment type="caution">
    <text evidence="3">The sequence shown here is derived from an EMBL/GenBank/DDBJ whole genome shotgun (WGS) entry which is preliminary data.</text>
</comment>
<dbReference type="GO" id="GO:0004557">
    <property type="term" value="F:alpha-galactosidase activity"/>
    <property type="evidence" value="ECO:0007669"/>
    <property type="project" value="InterPro"/>
</dbReference>
<evidence type="ECO:0000313" key="3">
    <source>
        <dbReference type="EMBL" id="ETJ07207.1"/>
    </source>
</evidence>
<dbReference type="InterPro" id="IPR013785">
    <property type="entry name" value="Aldolase_TIM"/>
</dbReference>
<dbReference type="GO" id="GO:0016052">
    <property type="term" value="P:carbohydrate catabolic process"/>
    <property type="evidence" value="ECO:0007669"/>
    <property type="project" value="InterPro"/>
</dbReference>
<dbReference type="PANTHER" id="PTHR43053">
    <property type="entry name" value="GLYCOSIDASE FAMILY 31"/>
    <property type="match status" value="1"/>
</dbReference>
<keyword evidence="2" id="KW-0326">Glycosidase</keyword>
<proteinExistence type="predicted"/>
<dbReference type="EMBL" id="AZLV01000106">
    <property type="protein sequence ID" value="ETJ07207.1"/>
    <property type="molecule type" value="Genomic_DNA"/>
</dbReference>
<keyword evidence="1" id="KW-0378">Hydrolase</keyword>
<sequence>AASVGIERYVLDDGWFGSRRDDTSGLGDWQVSQDVWPQGLRPLVEHVHSLGMEFGLWFEPEMINLDSDLARAHPDWVLGDGAGGAPEHRNQRVLDLTAPGAWDYLFTSISHLVDELGIAYLKWDHNSPLLATGHECAQPAVGRWG</sequence>
<accession>W1VMR8</accession>
<dbReference type="InterPro" id="IPR002252">
    <property type="entry name" value="Glyco_hydro_36"/>
</dbReference>
<dbReference type="SUPFAM" id="SSF51445">
    <property type="entry name" value="(Trans)glycosidases"/>
    <property type="match status" value="1"/>
</dbReference>
<evidence type="ECO:0000256" key="1">
    <source>
        <dbReference type="ARBA" id="ARBA00022801"/>
    </source>
</evidence>
<dbReference type="PROSITE" id="PS00512">
    <property type="entry name" value="ALPHA_GALACTOSIDASE"/>
    <property type="match status" value="1"/>
</dbReference>
<gene>
    <name evidence="3" type="ORF">Q605_AUC00106G0001</name>
</gene>
<dbReference type="InterPro" id="IPR000111">
    <property type="entry name" value="Glyco_hydro_27/36_CS"/>
</dbReference>
<feature type="non-terminal residue" evidence="3">
    <location>
        <position position="145"/>
    </location>
</feature>
<name>W1VMR8_9ACTO</name>
<dbReference type="PRINTS" id="PR00743">
    <property type="entry name" value="GLHYDRLASE36"/>
</dbReference>
<evidence type="ECO:0000256" key="2">
    <source>
        <dbReference type="ARBA" id="ARBA00023295"/>
    </source>
</evidence>